<proteinExistence type="predicted"/>
<organism evidence="1 2">
    <name type="scientific">Streptococcus ratti FA-1 = DSM 20564</name>
    <dbReference type="NCBI Taxonomy" id="699248"/>
    <lineage>
        <taxon>Bacteria</taxon>
        <taxon>Bacillati</taxon>
        <taxon>Bacillota</taxon>
        <taxon>Bacilli</taxon>
        <taxon>Lactobacillales</taxon>
        <taxon>Streptococcaceae</taxon>
        <taxon>Streptococcus</taxon>
    </lineage>
</organism>
<gene>
    <name evidence="1" type="ORF">SRA_03271</name>
</gene>
<dbReference type="Proteomes" id="UP000007815">
    <property type="component" value="Unassembled WGS sequence"/>
</dbReference>
<comment type="caution">
    <text evidence="1">The sequence shown here is derived from an EMBL/GenBank/DDBJ whole genome shotgun (WGS) entry which is preliminary data.</text>
</comment>
<evidence type="ECO:0000313" key="1">
    <source>
        <dbReference type="EMBL" id="EJN93524.1"/>
    </source>
</evidence>
<sequence length="77" mass="8995">MTIIKSFCSKQLLHNDYKAFWQRCQLLTDCIISPFKYPRKDLPNLLNSQNIINRSVQGNCCNLYVPSFLENRGTILL</sequence>
<protein>
    <submittedName>
        <fullName evidence="1">Uncharacterized protein</fullName>
    </submittedName>
</protein>
<dbReference type="EMBL" id="AJTZ01000005">
    <property type="protein sequence ID" value="EJN93524.1"/>
    <property type="molecule type" value="Genomic_DNA"/>
</dbReference>
<evidence type="ECO:0000313" key="2">
    <source>
        <dbReference type="Proteomes" id="UP000007815"/>
    </source>
</evidence>
<accession>A0ABP2QXF4</accession>
<reference evidence="1 2" key="1">
    <citation type="submission" date="2009-12" db="EMBL/GenBank/DDBJ databases">
        <authorList>
            <person name="Lefebure T."/>
            <person name="Cornejo O.E."/>
            <person name="Pavinski Bitar P.D."/>
            <person name="Lang P."/>
            <person name="Stanhope M.J."/>
        </authorList>
    </citation>
    <scope>NUCLEOTIDE SEQUENCE [LARGE SCALE GENOMIC DNA]</scope>
    <source>
        <strain evidence="1 2">FA-1</strain>
    </source>
</reference>
<keyword evidence="2" id="KW-1185">Reference proteome</keyword>
<name>A0ABP2QXF4_STRRT</name>